<keyword evidence="5 6" id="KW-0472">Membrane</keyword>
<dbReference type="InterPro" id="IPR037185">
    <property type="entry name" value="EmrE-like"/>
</dbReference>
<evidence type="ECO:0000256" key="5">
    <source>
        <dbReference type="ARBA" id="ARBA00023136"/>
    </source>
</evidence>
<dbReference type="AlphaFoldDB" id="A0AAN0VQJ9"/>
<feature type="transmembrane region" description="Helical" evidence="6">
    <location>
        <begin position="249"/>
        <end position="265"/>
    </location>
</feature>
<feature type="transmembrane region" description="Helical" evidence="6">
    <location>
        <begin position="271"/>
        <end position="288"/>
    </location>
</feature>
<dbReference type="Proteomes" id="UP000029413">
    <property type="component" value="Chromosome 2"/>
</dbReference>
<dbReference type="PANTHER" id="PTHR32322">
    <property type="entry name" value="INNER MEMBRANE TRANSPORTER"/>
    <property type="match status" value="1"/>
</dbReference>
<evidence type="ECO:0000256" key="4">
    <source>
        <dbReference type="ARBA" id="ARBA00022989"/>
    </source>
</evidence>
<keyword evidence="4 6" id="KW-1133">Transmembrane helix</keyword>
<dbReference type="InterPro" id="IPR000620">
    <property type="entry name" value="EamA_dom"/>
</dbReference>
<keyword evidence="3 6" id="KW-0812">Transmembrane</keyword>
<feature type="domain" description="EamA" evidence="7">
    <location>
        <begin position="5"/>
        <end position="134"/>
    </location>
</feature>
<proteinExistence type="inferred from homology"/>
<name>A0AAN0VQJ9_9BURK</name>
<reference evidence="8 9" key="1">
    <citation type="submission" date="2014-05" db="EMBL/GenBank/DDBJ databases">
        <authorList>
            <person name="Bishop-Lilly K.A."/>
            <person name="Broomall S.M."/>
            <person name="Chain P.S."/>
            <person name="Chertkov O."/>
            <person name="Coyne S.R."/>
            <person name="Daligault H.E."/>
            <person name="Davenport K.W."/>
            <person name="Erkkila T."/>
            <person name="Frey K.G."/>
            <person name="Gibbons H.S."/>
            <person name="Gu W."/>
            <person name="Jaissle J."/>
            <person name="Johnson S.L."/>
            <person name="Koroleva G.I."/>
            <person name="Ladner J.T."/>
            <person name="Lo C.-C."/>
            <person name="Minogue T.D."/>
            <person name="Munk C."/>
            <person name="Palacios G.F."/>
            <person name="Redden C.L."/>
            <person name="Rosenzweig C.N."/>
            <person name="Scholz M.B."/>
            <person name="Teshima H."/>
            <person name="Xu Y."/>
        </authorList>
    </citation>
    <scope>NUCLEOTIDE SEQUENCE [LARGE SCALE GENOMIC DNA]</scope>
    <source>
        <strain evidence="8 9">DDS 22E-1</strain>
    </source>
</reference>
<organism evidence="8 9">
    <name type="scientific">Burkholderia cenocepacia</name>
    <dbReference type="NCBI Taxonomy" id="95486"/>
    <lineage>
        <taxon>Bacteria</taxon>
        <taxon>Pseudomonadati</taxon>
        <taxon>Pseudomonadota</taxon>
        <taxon>Betaproteobacteria</taxon>
        <taxon>Burkholderiales</taxon>
        <taxon>Burkholderiaceae</taxon>
        <taxon>Burkholderia</taxon>
        <taxon>Burkholderia cepacia complex</taxon>
    </lineage>
</organism>
<dbReference type="EMBL" id="CP007784">
    <property type="protein sequence ID" value="AIO36331.1"/>
    <property type="molecule type" value="Genomic_DNA"/>
</dbReference>
<dbReference type="Pfam" id="PF00892">
    <property type="entry name" value="EamA"/>
    <property type="match status" value="2"/>
</dbReference>
<dbReference type="GO" id="GO:0016020">
    <property type="term" value="C:membrane"/>
    <property type="evidence" value="ECO:0007669"/>
    <property type="project" value="UniProtKB-SubCell"/>
</dbReference>
<dbReference type="InterPro" id="IPR050638">
    <property type="entry name" value="AA-Vitamin_Transporters"/>
</dbReference>
<evidence type="ECO:0000313" key="8">
    <source>
        <dbReference type="EMBL" id="AIO36331.1"/>
    </source>
</evidence>
<evidence type="ECO:0000256" key="6">
    <source>
        <dbReference type="SAM" id="Phobius"/>
    </source>
</evidence>
<feature type="transmembrane region" description="Helical" evidence="6">
    <location>
        <begin position="89"/>
        <end position="108"/>
    </location>
</feature>
<evidence type="ECO:0000256" key="3">
    <source>
        <dbReference type="ARBA" id="ARBA00022692"/>
    </source>
</evidence>
<evidence type="ECO:0000313" key="9">
    <source>
        <dbReference type="Proteomes" id="UP000029413"/>
    </source>
</evidence>
<comment type="subcellular location">
    <subcellularLocation>
        <location evidence="1">Membrane</location>
        <topology evidence="1">Multi-pass membrane protein</topology>
    </subcellularLocation>
</comment>
<comment type="similarity">
    <text evidence="2">Belongs to the EamA transporter family.</text>
</comment>
<feature type="transmembrane region" description="Helical" evidence="6">
    <location>
        <begin position="30"/>
        <end position="49"/>
    </location>
</feature>
<feature type="transmembrane region" description="Helical" evidence="6">
    <location>
        <begin position="145"/>
        <end position="166"/>
    </location>
</feature>
<keyword evidence="9" id="KW-1185">Reference proteome</keyword>
<feature type="domain" description="EamA" evidence="7">
    <location>
        <begin position="186"/>
        <end position="286"/>
    </location>
</feature>
<gene>
    <name evidence="8" type="ORF">DM39_5607</name>
</gene>
<protein>
    <submittedName>
        <fullName evidence="8">EamA-like transporter family protein</fullName>
    </submittedName>
</protein>
<evidence type="ECO:0000259" key="7">
    <source>
        <dbReference type="Pfam" id="PF00892"/>
    </source>
</evidence>
<feature type="transmembrane region" description="Helical" evidence="6">
    <location>
        <begin position="182"/>
        <end position="204"/>
    </location>
</feature>
<dbReference type="PANTHER" id="PTHR32322:SF2">
    <property type="entry name" value="EAMA DOMAIN-CONTAINING PROTEIN"/>
    <property type="match status" value="1"/>
</dbReference>
<evidence type="ECO:0000256" key="1">
    <source>
        <dbReference type="ARBA" id="ARBA00004141"/>
    </source>
</evidence>
<feature type="transmembrane region" description="Helical" evidence="6">
    <location>
        <begin position="61"/>
        <end position="83"/>
    </location>
</feature>
<dbReference type="SUPFAM" id="SSF103481">
    <property type="entry name" value="Multidrug resistance efflux transporter EmrE"/>
    <property type="match status" value="2"/>
</dbReference>
<feature type="transmembrane region" description="Helical" evidence="6">
    <location>
        <begin position="120"/>
        <end position="139"/>
    </location>
</feature>
<accession>A0AAN0VQJ9</accession>
<feature type="transmembrane region" description="Helical" evidence="6">
    <location>
        <begin position="216"/>
        <end position="237"/>
    </location>
</feature>
<sequence>MQLFLLQLVFVLSWSSGFIGAKLGAETAGAFNLLFWRFLLVTLCLAIVLNRQTGRVTLEKIRYHVVIGFLSQFLYLACVYVAIQHGLPPGIAAIVAALQPLITAAMTSFGGSERGGARQWAGLVVGFVGVGIVIGGQYARPTGSAGIVMYMLPLVSAVGLSIATIYQRRRALTTARRDEDGLFLPLFVQGCVSLVLFAACGIVTGDLHVPTQPSVWVSIVWLTMFSTFIAYLSLWALLRRMPATRVATLVYLEPPVTLMWAAWMFGDPIEVTTYVGIVVAAIGVWLAGKHGTGSARPRCADMETAGRRRTGCACDSGVASRDCLIREGTR</sequence>
<evidence type="ECO:0000256" key="2">
    <source>
        <dbReference type="ARBA" id="ARBA00007362"/>
    </source>
</evidence>
<dbReference type="KEGG" id="bcen:DM39_5607"/>